<feature type="transmembrane region" description="Helical" evidence="7">
    <location>
        <begin position="73"/>
        <end position="94"/>
    </location>
</feature>
<keyword evidence="4 7" id="KW-0812">Transmembrane</keyword>
<dbReference type="GO" id="GO:0034257">
    <property type="term" value="F:nicotinamide riboside transmembrane transporter activity"/>
    <property type="evidence" value="ECO:0007669"/>
    <property type="project" value="TreeGrafter"/>
</dbReference>
<dbReference type="Proteomes" id="UP000236544">
    <property type="component" value="Unassembled WGS sequence"/>
</dbReference>
<comment type="similarity">
    <text evidence="2">Belongs to the SLC29A/ENT transporter (TC 2.A.57) family.</text>
</comment>
<dbReference type="SUPFAM" id="SSF103473">
    <property type="entry name" value="MFS general substrate transporter"/>
    <property type="match status" value="1"/>
</dbReference>
<protein>
    <submittedName>
        <fullName evidence="8">LAQU0S01e14488g1_1</fullName>
    </submittedName>
</protein>
<evidence type="ECO:0000256" key="5">
    <source>
        <dbReference type="ARBA" id="ARBA00022989"/>
    </source>
</evidence>
<sequence length="430" mass="47952">MDNFREESPSAELHRHIGEELELENATLWVKLKDLNYITFLLIGVALLWPWNSFLSASLYFQHDVFHDKTVFAKIYISTMMSISTISSVIFNYWLSNRQHSYSNRIVRGLIWEIMVFALLSMFVLVHKKLPDWLNFSFLMSTVLVSSLGTAMTQNGAMALANVFGPQFSQGVMVGQAVAGVLPSLVLFLVSYIGDPRDQSVGGIFAYFGSTVLVSVACIVLYRVSSIGSADKHDFLNREPDMDAVESVPFSLLFDKLRYLVLSIFTTFVITLLFPVFAANTFVSGLPMRNAQYIPLVFTVWNLGDLYGRAISGYAFFQSPRFTPFKTFLYSLARIGLVPLFFCFNLNSSARPTSSFSAIVSDLLYITLQFAFGATNGNVLSVSFMKVSSQLSSDKQRKAAGGFTNIFLSAGLAFGSLLSYLFTYIVLSKS</sequence>
<keyword evidence="3" id="KW-0813">Transport</keyword>
<dbReference type="PANTHER" id="PTHR10332:SF88">
    <property type="entry name" value="EQUILIBRATIVE NUCLEOSIDE TRANSPORTER 1, ISOFORM A"/>
    <property type="match status" value="1"/>
</dbReference>
<accession>A0A0P1KVR1</accession>
<feature type="transmembrane region" description="Helical" evidence="7">
    <location>
        <begin position="106"/>
        <end position="126"/>
    </location>
</feature>
<dbReference type="GO" id="GO:0000329">
    <property type="term" value="C:fungal-type vacuole membrane"/>
    <property type="evidence" value="ECO:0007669"/>
    <property type="project" value="TreeGrafter"/>
</dbReference>
<evidence type="ECO:0000256" key="6">
    <source>
        <dbReference type="ARBA" id="ARBA00023136"/>
    </source>
</evidence>
<evidence type="ECO:0000256" key="1">
    <source>
        <dbReference type="ARBA" id="ARBA00004141"/>
    </source>
</evidence>
<dbReference type="PIRSF" id="PIRSF016379">
    <property type="entry name" value="ENT"/>
    <property type="match status" value="1"/>
</dbReference>
<organism evidence="8 9">
    <name type="scientific">Lachancea quebecensis</name>
    <dbReference type="NCBI Taxonomy" id="1654605"/>
    <lineage>
        <taxon>Eukaryota</taxon>
        <taxon>Fungi</taxon>
        <taxon>Dikarya</taxon>
        <taxon>Ascomycota</taxon>
        <taxon>Saccharomycotina</taxon>
        <taxon>Saccharomycetes</taxon>
        <taxon>Saccharomycetales</taxon>
        <taxon>Saccharomycetaceae</taxon>
        <taxon>Lachancea</taxon>
    </lineage>
</organism>
<evidence type="ECO:0000313" key="8">
    <source>
        <dbReference type="EMBL" id="CUS20780.1"/>
    </source>
</evidence>
<feature type="transmembrane region" description="Helical" evidence="7">
    <location>
        <begin position="328"/>
        <end position="348"/>
    </location>
</feature>
<feature type="transmembrane region" description="Helical" evidence="7">
    <location>
        <begin position="37"/>
        <end position="61"/>
    </location>
</feature>
<dbReference type="InterPro" id="IPR002259">
    <property type="entry name" value="Eqnu_transpt"/>
</dbReference>
<feature type="transmembrane region" description="Helical" evidence="7">
    <location>
        <begin position="172"/>
        <end position="192"/>
    </location>
</feature>
<feature type="transmembrane region" description="Helical" evidence="7">
    <location>
        <begin position="133"/>
        <end position="152"/>
    </location>
</feature>
<dbReference type="OrthoDB" id="46396at2759"/>
<keyword evidence="9" id="KW-1185">Reference proteome</keyword>
<evidence type="ECO:0000313" key="9">
    <source>
        <dbReference type="Proteomes" id="UP000236544"/>
    </source>
</evidence>
<dbReference type="AlphaFoldDB" id="A0A0P1KVR1"/>
<gene>
    <name evidence="8" type="ORF">LAQU0_S01e14488g</name>
</gene>
<dbReference type="Pfam" id="PF01733">
    <property type="entry name" value="Nucleoside_tran"/>
    <property type="match status" value="2"/>
</dbReference>
<feature type="transmembrane region" description="Helical" evidence="7">
    <location>
        <begin position="259"/>
        <end position="283"/>
    </location>
</feature>
<feature type="transmembrane region" description="Helical" evidence="7">
    <location>
        <begin position="363"/>
        <end position="385"/>
    </location>
</feature>
<feature type="transmembrane region" description="Helical" evidence="7">
    <location>
        <begin position="204"/>
        <end position="224"/>
    </location>
</feature>
<comment type="subcellular location">
    <subcellularLocation>
        <location evidence="1">Membrane</location>
        <topology evidence="1">Multi-pass membrane protein</topology>
    </subcellularLocation>
</comment>
<evidence type="ECO:0000256" key="3">
    <source>
        <dbReference type="ARBA" id="ARBA00022448"/>
    </source>
</evidence>
<feature type="transmembrane region" description="Helical" evidence="7">
    <location>
        <begin position="406"/>
        <end position="427"/>
    </location>
</feature>
<name>A0A0P1KVR1_9SACH</name>
<dbReference type="GO" id="GO:0015205">
    <property type="term" value="F:nucleobase transmembrane transporter activity"/>
    <property type="evidence" value="ECO:0007669"/>
    <property type="project" value="TreeGrafter"/>
</dbReference>
<dbReference type="PANTHER" id="PTHR10332">
    <property type="entry name" value="EQUILIBRATIVE NUCLEOSIDE TRANSPORTER"/>
    <property type="match status" value="1"/>
</dbReference>
<keyword evidence="6 7" id="KW-0472">Membrane</keyword>
<proteinExistence type="inferred from homology"/>
<reference evidence="9" key="1">
    <citation type="submission" date="2015-10" db="EMBL/GenBank/DDBJ databases">
        <authorList>
            <person name="Devillers H."/>
        </authorList>
    </citation>
    <scope>NUCLEOTIDE SEQUENCE [LARGE SCALE GENOMIC DNA]</scope>
</reference>
<evidence type="ECO:0000256" key="4">
    <source>
        <dbReference type="ARBA" id="ARBA00022692"/>
    </source>
</evidence>
<evidence type="ECO:0000256" key="7">
    <source>
        <dbReference type="SAM" id="Phobius"/>
    </source>
</evidence>
<dbReference type="GO" id="GO:0005886">
    <property type="term" value="C:plasma membrane"/>
    <property type="evidence" value="ECO:0007669"/>
    <property type="project" value="TreeGrafter"/>
</dbReference>
<evidence type="ECO:0000256" key="2">
    <source>
        <dbReference type="ARBA" id="ARBA00007965"/>
    </source>
</evidence>
<dbReference type="EMBL" id="LN890560">
    <property type="protein sequence ID" value="CUS20780.1"/>
    <property type="molecule type" value="Genomic_DNA"/>
</dbReference>
<keyword evidence="5 7" id="KW-1133">Transmembrane helix</keyword>
<dbReference type="InterPro" id="IPR036259">
    <property type="entry name" value="MFS_trans_sf"/>
</dbReference>